<dbReference type="EMBL" id="ADBJ01000037">
    <property type="protein sequence ID" value="EFA79024.1"/>
    <property type="molecule type" value="Genomic_DNA"/>
</dbReference>
<comment type="caution">
    <text evidence="2">The sequence shown here is derived from an EMBL/GenBank/DDBJ whole genome shotgun (WGS) entry which is preliminary data.</text>
</comment>
<sequence length="187" mass="20450">MNKYLIILFSLTLLILESGCSVDNYLLVQQFDQPSCSGIVLTSVFYQTNQCFQGILATCNSQTNIASLSNYNNTECEGSPSTMKFQLGCNSLTGFSCIEQLPTDIPSTVGSSNYFNSTCQNDPYYVELKTIGICTNSAVVQCNSTELTISKFENQDCTGQPSNQQHILIDTQCKITTNGSSQIICNS</sequence>
<proteinExistence type="predicted"/>
<dbReference type="GeneID" id="31363972"/>
<name>D3BIC4_HETP5</name>
<evidence type="ECO:0000313" key="3">
    <source>
        <dbReference type="Proteomes" id="UP000001396"/>
    </source>
</evidence>
<dbReference type="RefSeq" id="XP_020431147.1">
    <property type="nucleotide sequence ID" value="XM_020579308.1"/>
</dbReference>
<feature type="signal peptide" evidence="1">
    <location>
        <begin position="1"/>
        <end position="21"/>
    </location>
</feature>
<dbReference type="InParanoid" id="D3BIC4"/>
<evidence type="ECO:0008006" key="4">
    <source>
        <dbReference type="Google" id="ProtNLM"/>
    </source>
</evidence>
<reference evidence="2 3" key="1">
    <citation type="journal article" date="2011" name="Genome Res.">
        <title>Phylogeny-wide analysis of social amoeba genomes highlights ancient origins for complex intercellular communication.</title>
        <authorList>
            <person name="Heidel A.J."/>
            <person name="Lawal H.M."/>
            <person name="Felder M."/>
            <person name="Schilde C."/>
            <person name="Helps N.R."/>
            <person name="Tunggal B."/>
            <person name="Rivero F."/>
            <person name="John U."/>
            <person name="Schleicher M."/>
            <person name="Eichinger L."/>
            <person name="Platzer M."/>
            <person name="Noegel A.A."/>
            <person name="Schaap P."/>
            <person name="Gloeckner G."/>
        </authorList>
    </citation>
    <scope>NUCLEOTIDE SEQUENCE [LARGE SCALE GENOMIC DNA]</scope>
    <source>
        <strain evidence="3">ATCC 26659 / Pp 5 / PN500</strain>
    </source>
</reference>
<feature type="chain" id="PRO_5003041165" description="Transmembrane protein" evidence="1">
    <location>
        <begin position="22"/>
        <end position="187"/>
    </location>
</feature>
<accession>D3BIC4</accession>
<dbReference type="Pfam" id="PF11912">
    <property type="entry name" value="CfaA_B_C"/>
    <property type="match status" value="1"/>
</dbReference>
<dbReference type="Proteomes" id="UP000001396">
    <property type="component" value="Unassembled WGS sequence"/>
</dbReference>
<dbReference type="FunCoup" id="D3BIC4">
    <property type="interactions" value="240"/>
</dbReference>
<gene>
    <name evidence="2" type="ORF">PPL_08493</name>
</gene>
<evidence type="ECO:0000313" key="2">
    <source>
        <dbReference type="EMBL" id="EFA79024.1"/>
    </source>
</evidence>
<dbReference type="AlphaFoldDB" id="D3BIC4"/>
<keyword evidence="1" id="KW-0732">Signal</keyword>
<keyword evidence="3" id="KW-1185">Reference proteome</keyword>
<organism evidence="2 3">
    <name type="scientific">Heterostelium pallidum (strain ATCC 26659 / Pp 5 / PN500)</name>
    <name type="common">Cellular slime mold</name>
    <name type="synonym">Polysphondylium pallidum</name>
    <dbReference type="NCBI Taxonomy" id="670386"/>
    <lineage>
        <taxon>Eukaryota</taxon>
        <taxon>Amoebozoa</taxon>
        <taxon>Evosea</taxon>
        <taxon>Eumycetozoa</taxon>
        <taxon>Dictyostelia</taxon>
        <taxon>Acytosteliales</taxon>
        <taxon>Acytosteliaceae</taxon>
        <taxon>Heterostelium</taxon>
    </lineage>
</organism>
<dbReference type="InterPro" id="IPR021837">
    <property type="entry name" value="CfaA/B/C"/>
</dbReference>
<protein>
    <recommendedName>
        <fullName evidence="4">Transmembrane protein</fullName>
    </recommendedName>
</protein>
<evidence type="ECO:0000256" key="1">
    <source>
        <dbReference type="SAM" id="SignalP"/>
    </source>
</evidence>